<dbReference type="PANTHER" id="PTHR35008">
    <property type="entry name" value="BLL4482 PROTEIN-RELATED"/>
    <property type="match status" value="1"/>
</dbReference>
<dbReference type="PROSITE" id="PS51007">
    <property type="entry name" value="CYTC"/>
    <property type="match status" value="1"/>
</dbReference>
<accession>A0ABQ5YQ64</accession>
<evidence type="ECO:0000256" key="1">
    <source>
        <dbReference type="ARBA" id="ARBA00022617"/>
    </source>
</evidence>
<feature type="domain" description="Cytochrome c" evidence="7">
    <location>
        <begin position="67"/>
        <end position="158"/>
    </location>
</feature>
<sequence length="194" mass="20265">MCKRLLIVGCVALLATACASQNKVQAPSPALVLQSPALGQPMNVAQLPAWTAYTVFADGTGLPQGHGTAAQGAQVYGNQCVQCHGAAGKGGVAGAVAGPVLPRAEWIKSTRPAHTTGQYWPYATTVFDYIRRAMPANAPGTLSNNEVYALTAYLLAEQGVIQSDQEMNPQTLPAVNMPNRDGFVRNPQVPAAGH</sequence>
<evidence type="ECO:0000313" key="8">
    <source>
        <dbReference type="EMBL" id="GLR26748.1"/>
    </source>
</evidence>
<evidence type="ECO:0000256" key="4">
    <source>
        <dbReference type="PROSITE-ProRule" id="PRU00433"/>
    </source>
</evidence>
<dbReference type="InterPro" id="IPR036909">
    <property type="entry name" value="Cyt_c-like_dom_sf"/>
</dbReference>
<feature type="region of interest" description="Disordered" evidence="5">
    <location>
        <begin position="171"/>
        <end position="194"/>
    </location>
</feature>
<dbReference type="InterPro" id="IPR009056">
    <property type="entry name" value="Cyt_c-like_dom"/>
</dbReference>
<protein>
    <submittedName>
        <fullName evidence="8">Cytochrome c</fullName>
    </submittedName>
</protein>
<evidence type="ECO:0000259" key="7">
    <source>
        <dbReference type="PROSITE" id="PS51007"/>
    </source>
</evidence>
<feature type="signal peptide" evidence="6">
    <location>
        <begin position="1"/>
        <end position="19"/>
    </location>
</feature>
<evidence type="ECO:0000313" key="9">
    <source>
        <dbReference type="Proteomes" id="UP001156664"/>
    </source>
</evidence>
<gene>
    <name evidence="8" type="ORF">GCM10007875_18380</name>
</gene>
<organism evidence="8 9">
    <name type="scientific">Limnobacter litoralis</name>
    <dbReference type="NCBI Taxonomy" id="481366"/>
    <lineage>
        <taxon>Bacteria</taxon>
        <taxon>Pseudomonadati</taxon>
        <taxon>Pseudomonadota</taxon>
        <taxon>Betaproteobacteria</taxon>
        <taxon>Burkholderiales</taxon>
        <taxon>Burkholderiaceae</taxon>
        <taxon>Limnobacter</taxon>
    </lineage>
</organism>
<evidence type="ECO:0000256" key="3">
    <source>
        <dbReference type="ARBA" id="ARBA00023004"/>
    </source>
</evidence>
<name>A0ABQ5YQ64_9BURK</name>
<evidence type="ECO:0000256" key="2">
    <source>
        <dbReference type="ARBA" id="ARBA00022723"/>
    </source>
</evidence>
<comment type="caution">
    <text evidence="8">The sequence shown here is derived from an EMBL/GenBank/DDBJ whole genome shotgun (WGS) entry which is preliminary data.</text>
</comment>
<feature type="chain" id="PRO_5045670210" evidence="6">
    <location>
        <begin position="20"/>
        <end position="194"/>
    </location>
</feature>
<dbReference type="SUPFAM" id="SSF46626">
    <property type="entry name" value="Cytochrome c"/>
    <property type="match status" value="1"/>
</dbReference>
<dbReference type="EMBL" id="BSOJ01000018">
    <property type="protein sequence ID" value="GLR26748.1"/>
    <property type="molecule type" value="Genomic_DNA"/>
</dbReference>
<dbReference type="PANTHER" id="PTHR35008:SF8">
    <property type="entry name" value="ALCOHOL DEHYDROGENASE CYTOCHROME C SUBUNIT"/>
    <property type="match status" value="1"/>
</dbReference>
<reference evidence="9" key="1">
    <citation type="journal article" date="2019" name="Int. J. Syst. Evol. Microbiol.">
        <title>The Global Catalogue of Microorganisms (GCM) 10K type strain sequencing project: providing services to taxonomists for standard genome sequencing and annotation.</title>
        <authorList>
            <consortium name="The Broad Institute Genomics Platform"/>
            <consortium name="The Broad Institute Genome Sequencing Center for Infectious Disease"/>
            <person name="Wu L."/>
            <person name="Ma J."/>
        </authorList>
    </citation>
    <scope>NUCLEOTIDE SEQUENCE [LARGE SCALE GENOMIC DNA]</scope>
    <source>
        <strain evidence="9">NBRC 105857</strain>
    </source>
</reference>
<dbReference type="Gene3D" id="1.10.760.10">
    <property type="entry name" value="Cytochrome c-like domain"/>
    <property type="match status" value="1"/>
</dbReference>
<dbReference type="InterPro" id="IPR051459">
    <property type="entry name" value="Cytochrome_c-type_DH"/>
</dbReference>
<keyword evidence="2 4" id="KW-0479">Metal-binding</keyword>
<keyword evidence="3 4" id="KW-0408">Iron</keyword>
<dbReference type="PROSITE" id="PS51257">
    <property type="entry name" value="PROKAR_LIPOPROTEIN"/>
    <property type="match status" value="1"/>
</dbReference>
<keyword evidence="9" id="KW-1185">Reference proteome</keyword>
<dbReference type="Pfam" id="PF13442">
    <property type="entry name" value="Cytochrome_CBB3"/>
    <property type="match status" value="1"/>
</dbReference>
<proteinExistence type="predicted"/>
<keyword evidence="1 4" id="KW-0349">Heme</keyword>
<keyword evidence="6" id="KW-0732">Signal</keyword>
<dbReference type="Proteomes" id="UP001156664">
    <property type="component" value="Unassembled WGS sequence"/>
</dbReference>
<evidence type="ECO:0000256" key="5">
    <source>
        <dbReference type="SAM" id="MobiDB-lite"/>
    </source>
</evidence>
<dbReference type="RefSeq" id="WP_284281409.1">
    <property type="nucleotide sequence ID" value="NZ_BSOJ01000018.1"/>
</dbReference>
<evidence type="ECO:0000256" key="6">
    <source>
        <dbReference type="SAM" id="SignalP"/>
    </source>
</evidence>